<dbReference type="GO" id="GO:0006488">
    <property type="term" value="P:dolichol-linked oligosaccharide biosynthetic process"/>
    <property type="evidence" value="ECO:0007669"/>
    <property type="project" value="UniProtKB-UniRule"/>
</dbReference>
<evidence type="ECO:0000256" key="12">
    <source>
        <dbReference type="ARBA" id="ARBA00044727"/>
    </source>
</evidence>
<feature type="transmembrane region" description="Helical" evidence="14">
    <location>
        <begin position="360"/>
        <end position="377"/>
    </location>
</feature>
<evidence type="ECO:0000256" key="4">
    <source>
        <dbReference type="ARBA" id="ARBA00011967"/>
    </source>
</evidence>
<dbReference type="AlphaFoldDB" id="A0A8J2MJE3"/>
<dbReference type="PIRSF" id="PIRSF028810">
    <property type="entry name" value="Alpha1_2_glucosyltferase_Alg10"/>
    <property type="match status" value="1"/>
</dbReference>
<gene>
    <name evidence="15" type="ORF">DCHRY22_LOCUS336</name>
</gene>
<evidence type="ECO:0000256" key="11">
    <source>
        <dbReference type="ARBA" id="ARBA00023136"/>
    </source>
</evidence>
<feature type="transmembrane region" description="Helical" evidence="14">
    <location>
        <begin position="285"/>
        <end position="301"/>
    </location>
</feature>
<keyword evidence="6 14" id="KW-0328">Glycosyltransferase</keyword>
<sequence>MLLMATMALYFMASKILFDKVNETSKMVIQGLSFCNRNFSYCDPKLTTLPGLYLVTAAFKDIYFPCITYILRFINLGASCLNLTLFSSILKFIYGNQNDNQCKVIFQALNLALLPPLYFFSHVYYTETLSLLLLLMFSTLCFINKSKYLIFIFGVLSVLMRQTNIAWIAMVFGFKVLNILIRSSRVFGNNYLRNTMLSKRSLIARDIDTSKLKRYYGLTDVYIALKYHLPTFFTNSFQFITTMDWFLIVQQLMIMILYVVFVFINGSFVVGDKDSHTPTLHLPQMLYFLLFYGVFGVPYVLRKLLSTLKLLYRNKLLFVLIACVFLVVVHYNTIVHPCIVADNRHYTFYIWNRWYGKYDYAKYATVPLYVFLLFSLYDNLKDQNCITFLLPYSMSLFLVLCLQPLVEIRYFLTPYIILRFRFAHPSFKTVLFEFVWYVTLNVLSFYIFFTKEIIWSDINNIQRIIW</sequence>
<comment type="function">
    <text evidence="12">Dol-P-Glc:Glc(2)Man(9)GlcNAc(2)-PP-Dol alpha-1,2-glucosyltransferase that operates in the biosynthetic pathway of dolichol-linked oligosaccharides, the glycan precursors employed in protein asparagine (N)-glycosylation. The assembly of dolichol-linked oligosaccharides begins on the cytosolic side of the endoplasmic reticulum membrane and finishes in its lumen. The sequential addition of sugars to dolichol pyrophosphate produces dolichol-linked oligosaccharides containing fourteen sugars, including two GlcNAcs, nine mannoses and three glucoses. Once assembled, the oligosaccharide is transferred from the lipid to nascent proteins by oligosaccharyltransferases. In the lumen of the endoplasmic reticulum, adds the third and last glucose residue from dolichyl phosphate glucose (Dol-P-Glc) onto the lipid-linked oligosaccharide intermediate Glc(2)Man(9)GlcNAc(2)-PP-Dol to produce Glc(3)Man(9)GlcNAc(2)-PP-Dol.</text>
</comment>
<feature type="transmembrane region" description="Helical" evidence="14">
    <location>
        <begin position="316"/>
        <end position="339"/>
    </location>
</feature>
<comment type="caution">
    <text evidence="14">Lacks conserved residue(s) required for the propagation of feature annotation.</text>
</comment>
<dbReference type="Pfam" id="PF04922">
    <property type="entry name" value="DIE2_ALG10"/>
    <property type="match status" value="1"/>
</dbReference>
<evidence type="ECO:0000256" key="9">
    <source>
        <dbReference type="ARBA" id="ARBA00022824"/>
    </source>
</evidence>
<evidence type="ECO:0000256" key="2">
    <source>
        <dbReference type="ARBA" id="ARBA00004922"/>
    </source>
</evidence>
<evidence type="ECO:0000256" key="6">
    <source>
        <dbReference type="ARBA" id="ARBA00022676"/>
    </source>
</evidence>
<dbReference type="GO" id="GO:0106073">
    <property type="term" value="F:dolichyl pyrophosphate Glc2Man9GlcNAc2 alpha-1,2-glucosyltransferase activity"/>
    <property type="evidence" value="ECO:0007669"/>
    <property type="project" value="UniProtKB-UniRule"/>
</dbReference>
<comment type="catalytic activity">
    <reaction evidence="13">
        <text>an alpha-D-Glc-(1-&gt;3)-alpha-D-Glc-(1-&gt;3)-alpha-D-Man-(1-&gt;2)-alpha-D-Man-(1-&gt;2)-alpha-D-Man-(1-&gt;3)-[alpha-D-Man-(1-&gt;2)-alpha-D-Man-(1-&gt;3)-[alpha-D-Man-(1-&gt;2)-alpha-D-Man-(1-&gt;6)]-alpha-D-Man-(1-&gt;6)]-beta-D-Man-(1-&gt;4)-beta-D-GlcNAc-(1-&gt;4)-alpha-D-GlcNAc-diphospho-di-trans,poly-cis-dolichol + a di-trans,poly-cis-dolichyl beta-D-glucosyl phosphate = a alpha-D-Glc-(1-&gt;2)-alpha-D-Glc-(1-&gt;3)-alpha-D-Glc-(1-&gt;3)-alpha-D-Man-(1-&gt;2)-alpha-D-Man-(1-&gt;2)-alpha-D-Man-(1-&gt;3)-[alpha-D-Man-(1-&gt;2)-alpha-D-Man-(1-&gt;3)-[alpha-D-Man-(1-&gt;2)-alpha-D-Man-(1-&gt;6)]-alpha-D-Man-(1-&gt;6)]-beta-D-Man-(1-&gt;4)-beta-D-GlcNAc-(1-&gt;4)-alpha-D-GlcNAc-diphospho-di-trans,poly-cis-dolichol + a di-trans,poly-cis-dolichyl phosphate + H(+)</text>
        <dbReference type="Rhea" id="RHEA:29543"/>
        <dbReference type="Rhea" id="RHEA-COMP:19498"/>
        <dbReference type="Rhea" id="RHEA-COMP:19502"/>
        <dbReference type="Rhea" id="RHEA-COMP:19512"/>
        <dbReference type="Rhea" id="RHEA-COMP:19522"/>
        <dbReference type="ChEBI" id="CHEBI:15378"/>
        <dbReference type="ChEBI" id="CHEBI:57525"/>
        <dbReference type="ChEBI" id="CHEBI:57683"/>
        <dbReference type="ChEBI" id="CHEBI:132522"/>
        <dbReference type="ChEBI" id="CHEBI:132523"/>
        <dbReference type="EC" id="2.4.1.256"/>
    </reaction>
    <physiologicalReaction direction="left-to-right" evidence="13">
        <dbReference type="Rhea" id="RHEA:29544"/>
    </physiologicalReaction>
</comment>
<protein>
    <recommendedName>
        <fullName evidence="5 14">Dol-P-Glc:Glc(2)Man(9)GlcNAc(2)-PP-Dol alpha-1,2-glucosyltransferase</fullName>
        <ecNumber evidence="4 14">2.4.1.256</ecNumber>
    </recommendedName>
</protein>
<dbReference type="Proteomes" id="UP000789524">
    <property type="component" value="Unassembled WGS sequence"/>
</dbReference>
<proteinExistence type="inferred from homology"/>
<evidence type="ECO:0000256" key="7">
    <source>
        <dbReference type="ARBA" id="ARBA00022679"/>
    </source>
</evidence>
<keyword evidence="9" id="KW-0256">Endoplasmic reticulum</keyword>
<dbReference type="EMBL" id="CAKASE010000043">
    <property type="protein sequence ID" value="CAG9558115.1"/>
    <property type="molecule type" value="Genomic_DNA"/>
</dbReference>
<feature type="transmembrane region" description="Helical" evidence="14">
    <location>
        <begin position="430"/>
        <end position="449"/>
    </location>
</feature>
<evidence type="ECO:0000313" key="16">
    <source>
        <dbReference type="Proteomes" id="UP000789524"/>
    </source>
</evidence>
<keyword evidence="10 14" id="KW-1133">Transmembrane helix</keyword>
<evidence type="ECO:0000256" key="8">
    <source>
        <dbReference type="ARBA" id="ARBA00022692"/>
    </source>
</evidence>
<name>A0A8J2MJE3_9NEOP</name>
<comment type="similarity">
    <text evidence="3 14">Belongs to the ALG10 glucosyltransferase family.</text>
</comment>
<evidence type="ECO:0000256" key="14">
    <source>
        <dbReference type="PIRNR" id="PIRNR028810"/>
    </source>
</evidence>
<dbReference type="EC" id="2.4.1.256" evidence="4 14"/>
<feature type="transmembrane region" description="Helical" evidence="14">
    <location>
        <begin position="104"/>
        <end position="125"/>
    </location>
</feature>
<reference evidence="15" key="1">
    <citation type="submission" date="2021-09" db="EMBL/GenBank/DDBJ databases">
        <authorList>
            <person name="Martin H S."/>
        </authorList>
    </citation>
    <scope>NUCLEOTIDE SEQUENCE</scope>
</reference>
<evidence type="ECO:0000313" key="15">
    <source>
        <dbReference type="EMBL" id="CAG9558115.1"/>
    </source>
</evidence>
<organism evidence="15 16">
    <name type="scientific">Danaus chrysippus</name>
    <name type="common">African queen</name>
    <dbReference type="NCBI Taxonomy" id="151541"/>
    <lineage>
        <taxon>Eukaryota</taxon>
        <taxon>Metazoa</taxon>
        <taxon>Ecdysozoa</taxon>
        <taxon>Arthropoda</taxon>
        <taxon>Hexapoda</taxon>
        <taxon>Insecta</taxon>
        <taxon>Pterygota</taxon>
        <taxon>Neoptera</taxon>
        <taxon>Endopterygota</taxon>
        <taxon>Lepidoptera</taxon>
        <taxon>Glossata</taxon>
        <taxon>Ditrysia</taxon>
        <taxon>Papilionoidea</taxon>
        <taxon>Nymphalidae</taxon>
        <taxon>Danainae</taxon>
        <taxon>Danaini</taxon>
        <taxon>Danaina</taxon>
        <taxon>Danaus</taxon>
        <taxon>Anosia</taxon>
    </lineage>
</organism>
<comment type="caution">
    <text evidence="15">The sequence shown here is derived from an EMBL/GenBank/DDBJ whole genome shotgun (WGS) entry which is preliminary data.</text>
</comment>
<keyword evidence="8 14" id="KW-0812">Transmembrane</keyword>
<evidence type="ECO:0000256" key="10">
    <source>
        <dbReference type="ARBA" id="ARBA00022989"/>
    </source>
</evidence>
<dbReference type="GO" id="GO:0005789">
    <property type="term" value="C:endoplasmic reticulum membrane"/>
    <property type="evidence" value="ECO:0007669"/>
    <property type="project" value="UniProtKB-SubCell"/>
</dbReference>
<accession>A0A8J2MJE3</accession>
<feature type="transmembrane region" description="Helical" evidence="14">
    <location>
        <begin position="245"/>
        <end position="264"/>
    </location>
</feature>
<evidence type="ECO:0000256" key="5">
    <source>
        <dbReference type="ARBA" id="ARBA00018512"/>
    </source>
</evidence>
<comment type="subcellular location">
    <subcellularLocation>
        <location evidence="1">Endoplasmic reticulum membrane</location>
        <topology evidence="1">Multi-pass membrane protein</topology>
    </subcellularLocation>
</comment>
<dbReference type="InterPro" id="IPR016900">
    <property type="entry name" value="Alg10"/>
</dbReference>
<evidence type="ECO:0000256" key="13">
    <source>
        <dbReference type="ARBA" id="ARBA00048064"/>
    </source>
</evidence>
<dbReference type="OrthoDB" id="4769at2759"/>
<dbReference type="PANTHER" id="PTHR12989:SF10">
    <property type="entry name" value="DOL-P-GLC:GLC(2)MAN(9)GLCNAC(2)-PP-DOL ALPHA-1,2-GLUCOSYLTRANSFERASE-RELATED"/>
    <property type="match status" value="1"/>
</dbReference>
<evidence type="ECO:0000256" key="1">
    <source>
        <dbReference type="ARBA" id="ARBA00004477"/>
    </source>
</evidence>
<dbReference type="PANTHER" id="PTHR12989">
    <property type="entry name" value="ALPHA-1,2-GLUCOSYLTRANSFERASE ALG10"/>
    <property type="match status" value="1"/>
</dbReference>
<keyword evidence="11 14" id="KW-0472">Membrane</keyword>
<keyword evidence="16" id="KW-1185">Reference proteome</keyword>
<evidence type="ECO:0000256" key="3">
    <source>
        <dbReference type="ARBA" id="ARBA00010600"/>
    </source>
</evidence>
<feature type="transmembrane region" description="Helical" evidence="14">
    <location>
        <begin position="62"/>
        <end position="83"/>
    </location>
</feature>
<feature type="transmembrane region" description="Helical" evidence="14">
    <location>
        <begin position="131"/>
        <end position="158"/>
    </location>
</feature>
<keyword evidence="7" id="KW-0808">Transferase</keyword>
<comment type="pathway">
    <text evidence="2">Protein modification; protein glycosylation.</text>
</comment>
<feature type="transmembrane region" description="Helical" evidence="14">
    <location>
        <begin position="165"/>
        <end position="181"/>
    </location>
</feature>